<dbReference type="GO" id="GO:0008360">
    <property type="term" value="P:regulation of cell shape"/>
    <property type="evidence" value="ECO:0007669"/>
    <property type="project" value="UniProtKB-KW"/>
</dbReference>
<dbReference type="GO" id="GO:0071555">
    <property type="term" value="P:cell wall organization"/>
    <property type="evidence" value="ECO:0007669"/>
    <property type="project" value="UniProtKB-KW"/>
</dbReference>
<evidence type="ECO:0000256" key="1">
    <source>
        <dbReference type="ARBA" id="ARBA00004496"/>
    </source>
</evidence>
<dbReference type="SUPFAM" id="SSF53623">
    <property type="entry name" value="MurD-like peptide ligases, catalytic domain"/>
    <property type="match status" value="1"/>
</dbReference>
<evidence type="ECO:0000256" key="6">
    <source>
        <dbReference type="ARBA" id="ARBA00022618"/>
    </source>
</evidence>
<keyword evidence="8 14" id="KW-0067">ATP-binding</keyword>
<dbReference type="GO" id="GO:0008763">
    <property type="term" value="F:UDP-N-acetylmuramate-L-alanine ligase activity"/>
    <property type="evidence" value="ECO:0007669"/>
    <property type="project" value="UniProtKB-UniRule"/>
</dbReference>
<comment type="function">
    <text evidence="14">Cell wall formation.</text>
</comment>
<dbReference type="Pfam" id="PF08245">
    <property type="entry name" value="Mur_ligase_M"/>
    <property type="match status" value="1"/>
</dbReference>
<dbReference type="UniPathway" id="UPA00219"/>
<evidence type="ECO:0000256" key="11">
    <source>
        <dbReference type="ARBA" id="ARBA00023306"/>
    </source>
</evidence>
<sequence>MNPKEHVHFIGIGGYGMSAIARVLLEMGYRVTGSDVAENKLIQRLAALGAEIHIGHQAVLVEGADRVVYSSSIPEENVELKAAREKGMPVFHRSQMLANLLNDKKGIAVAGAHGKTTTSSMIAQTMEESGADPTYVIGGEVVSLGSNAKAGASPYVVAEADESDGTFLEYEPQIAVVTNIESDHLENYDGSFENLKDAYRQFLSQVKPDGVAVLGWDDPYLKEIAQESDARIITYALDTEADYIATDIRQVLNRIQFTVRHHGTSLGEVTIHIPGRHNVANALAAVVVCLEAGLTFEQAVDGLSRFQGAKRRFQVIGEVDEIMVVDDYAHHPTEIISTLKGLKALDRRILAVFQPQRFSRTHLLMDEFSRAFAEADELVLTDIYSPPGEPPIEGVTSERLAQMVKKNSNPNTVYRASKEEVETYLLNHARPGDLVITMGAGDIWRVAHNLVPALKARQKEKSKG</sequence>
<dbReference type="EC" id="6.3.2.8" evidence="3 14"/>
<dbReference type="GO" id="GO:0009252">
    <property type="term" value="P:peptidoglycan biosynthetic process"/>
    <property type="evidence" value="ECO:0007669"/>
    <property type="project" value="UniProtKB-UniRule"/>
</dbReference>
<evidence type="ECO:0000256" key="12">
    <source>
        <dbReference type="ARBA" id="ARBA00023316"/>
    </source>
</evidence>
<dbReference type="PANTHER" id="PTHR43445">
    <property type="entry name" value="UDP-N-ACETYLMURAMATE--L-ALANINE LIGASE-RELATED"/>
    <property type="match status" value="1"/>
</dbReference>
<dbReference type="NCBIfam" id="TIGR01082">
    <property type="entry name" value="murC"/>
    <property type="match status" value="1"/>
</dbReference>
<evidence type="ECO:0000256" key="3">
    <source>
        <dbReference type="ARBA" id="ARBA00012211"/>
    </source>
</evidence>
<keyword evidence="7 14" id="KW-0547">Nucleotide-binding</keyword>
<feature type="domain" description="Mur ligase N-terminal catalytic" evidence="15">
    <location>
        <begin position="6"/>
        <end position="104"/>
    </location>
</feature>
<comment type="similarity">
    <text evidence="14">Belongs to the MurCDEF family.</text>
</comment>
<evidence type="ECO:0000256" key="5">
    <source>
        <dbReference type="ARBA" id="ARBA00022598"/>
    </source>
</evidence>
<evidence type="ECO:0000256" key="8">
    <source>
        <dbReference type="ARBA" id="ARBA00022840"/>
    </source>
</evidence>
<feature type="domain" description="Mur ligase central" evidence="17">
    <location>
        <begin position="109"/>
        <end position="288"/>
    </location>
</feature>
<dbReference type="PANTHER" id="PTHR43445:SF3">
    <property type="entry name" value="UDP-N-ACETYLMURAMATE--L-ALANINE LIGASE"/>
    <property type="match status" value="1"/>
</dbReference>
<keyword evidence="12 14" id="KW-0961">Cell wall biogenesis/degradation</keyword>
<keyword evidence="10 14" id="KW-0573">Peptidoglycan synthesis</keyword>
<comment type="subcellular location">
    <subcellularLocation>
        <location evidence="1 14">Cytoplasm</location>
    </subcellularLocation>
</comment>
<keyword evidence="5 14" id="KW-0436">Ligase</keyword>
<dbReference type="HAMAP" id="MF_00046">
    <property type="entry name" value="MurC"/>
    <property type="match status" value="1"/>
</dbReference>
<dbReference type="AlphaFoldDB" id="A0A1G6JNZ2"/>
<evidence type="ECO:0000256" key="2">
    <source>
        <dbReference type="ARBA" id="ARBA00004752"/>
    </source>
</evidence>
<dbReference type="Gene3D" id="3.40.1190.10">
    <property type="entry name" value="Mur-like, catalytic domain"/>
    <property type="match status" value="1"/>
</dbReference>
<evidence type="ECO:0000256" key="7">
    <source>
        <dbReference type="ARBA" id="ARBA00022741"/>
    </source>
</evidence>
<dbReference type="Pfam" id="PF01225">
    <property type="entry name" value="Mur_ligase"/>
    <property type="match status" value="1"/>
</dbReference>
<dbReference type="SUPFAM" id="SSF53244">
    <property type="entry name" value="MurD-like peptide ligases, peptide-binding domain"/>
    <property type="match status" value="1"/>
</dbReference>
<dbReference type="OrthoDB" id="9804126at2"/>
<dbReference type="Proteomes" id="UP000199387">
    <property type="component" value="Unassembled WGS sequence"/>
</dbReference>
<evidence type="ECO:0000256" key="4">
    <source>
        <dbReference type="ARBA" id="ARBA00022490"/>
    </source>
</evidence>
<dbReference type="InterPro" id="IPR013221">
    <property type="entry name" value="Mur_ligase_cen"/>
</dbReference>
<keyword evidence="9 14" id="KW-0133">Cell shape</keyword>
<protein>
    <recommendedName>
        <fullName evidence="3 14">UDP-N-acetylmuramate--L-alanine ligase</fullName>
        <ecNumber evidence="3 14">6.3.2.8</ecNumber>
    </recommendedName>
    <alternativeName>
        <fullName evidence="14">UDP-N-acetylmuramoyl-L-alanine synthetase</fullName>
    </alternativeName>
</protein>
<feature type="binding site" evidence="14">
    <location>
        <begin position="111"/>
        <end position="117"/>
    </location>
    <ligand>
        <name>ATP</name>
        <dbReference type="ChEBI" id="CHEBI:30616"/>
    </ligand>
</feature>
<dbReference type="RefSeq" id="WP_091566952.1">
    <property type="nucleotide sequence ID" value="NZ_FMZA01000004.1"/>
</dbReference>
<proteinExistence type="inferred from homology"/>
<dbReference type="STRING" id="1236220.SAMN04488112_104125"/>
<feature type="domain" description="Mur ligase C-terminal" evidence="16">
    <location>
        <begin position="311"/>
        <end position="441"/>
    </location>
</feature>
<dbReference type="Gene3D" id="3.40.50.720">
    <property type="entry name" value="NAD(P)-binding Rossmann-like Domain"/>
    <property type="match status" value="1"/>
</dbReference>
<reference evidence="18 19" key="1">
    <citation type="submission" date="2016-10" db="EMBL/GenBank/DDBJ databases">
        <authorList>
            <person name="de Groot N.N."/>
        </authorList>
    </citation>
    <scope>NUCLEOTIDE SEQUENCE [LARGE SCALE GENOMIC DNA]</scope>
    <source>
        <strain evidence="18 19">DSM 45514</strain>
    </source>
</reference>
<evidence type="ECO:0000256" key="13">
    <source>
        <dbReference type="ARBA" id="ARBA00047833"/>
    </source>
</evidence>
<dbReference type="InterPro" id="IPR036565">
    <property type="entry name" value="Mur-like_cat_sf"/>
</dbReference>
<evidence type="ECO:0000256" key="10">
    <source>
        <dbReference type="ARBA" id="ARBA00022984"/>
    </source>
</evidence>
<dbReference type="InterPro" id="IPR036615">
    <property type="entry name" value="Mur_ligase_C_dom_sf"/>
</dbReference>
<evidence type="ECO:0000259" key="16">
    <source>
        <dbReference type="Pfam" id="PF02875"/>
    </source>
</evidence>
<dbReference type="GO" id="GO:0051301">
    <property type="term" value="P:cell division"/>
    <property type="evidence" value="ECO:0007669"/>
    <property type="project" value="UniProtKB-KW"/>
</dbReference>
<evidence type="ECO:0000259" key="15">
    <source>
        <dbReference type="Pfam" id="PF01225"/>
    </source>
</evidence>
<dbReference type="Pfam" id="PF02875">
    <property type="entry name" value="Mur_ligase_C"/>
    <property type="match status" value="1"/>
</dbReference>
<evidence type="ECO:0000256" key="9">
    <source>
        <dbReference type="ARBA" id="ARBA00022960"/>
    </source>
</evidence>
<keyword evidence="6 14" id="KW-0132">Cell division</keyword>
<dbReference type="InterPro" id="IPR050061">
    <property type="entry name" value="MurCDEF_pg_biosynth"/>
</dbReference>
<gene>
    <name evidence="14" type="primary">murC</name>
    <name evidence="18" type="ORF">SAMN04488112_104125</name>
</gene>
<name>A0A1G6JNZ2_9BACL</name>
<dbReference type="SUPFAM" id="SSF51984">
    <property type="entry name" value="MurCD N-terminal domain"/>
    <property type="match status" value="1"/>
</dbReference>
<evidence type="ECO:0000313" key="18">
    <source>
        <dbReference type="EMBL" id="SDC20472.1"/>
    </source>
</evidence>
<keyword evidence="19" id="KW-1185">Reference proteome</keyword>
<organism evidence="18 19">
    <name type="scientific">Melghirimyces thermohalophilus</name>
    <dbReference type="NCBI Taxonomy" id="1236220"/>
    <lineage>
        <taxon>Bacteria</taxon>
        <taxon>Bacillati</taxon>
        <taxon>Bacillota</taxon>
        <taxon>Bacilli</taxon>
        <taxon>Bacillales</taxon>
        <taxon>Thermoactinomycetaceae</taxon>
        <taxon>Melghirimyces</taxon>
    </lineage>
</organism>
<evidence type="ECO:0000259" key="17">
    <source>
        <dbReference type="Pfam" id="PF08245"/>
    </source>
</evidence>
<accession>A0A1G6JNZ2</accession>
<keyword evidence="11 14" id="KW-0131">Cell cycle</keyword>
<dbReference type="GO" id="GO:0005737">
    <property type="term" value="C:cytoplasm"/>
    <property type="evidence" value="ECO:0007669"/>
    <property type="project" value="UniProtKB-SubCell"/>
</dbReference>
<dbReference type="InterPro" id="IPR000713">
    <property type="entry name" value="Mur_ligase_N"/>
</dbReference>
<dbReference type="InterPro" id="IPR004101">
    <property type="entry name" value="Mur_ligase_C"/>
</dbReference>
<dbReference type="InterPro" id="IPR005758">
    <property type="entry name" value="UDP-N-AcMur_Ala_ligase_MurC"/>
</dbReference>
<keyword evidence="4 14" id="KW-0963">Cytoplasm</keyword>
<dbReference type="Gene3D" id="3.90.190.20">
    <property type="entry name" value="Mur ligase, C-terminal domain"/>
    <property type="match status" value="1"/>
</dbReference>
<dbReference type="GO" id="GO:0005524">
    <property type="term" value="F:ATP binding"/>
    <property type="evidence" value="ECO:0007669"/>
    <property type="project" value="UniProtKB-UniRule"/>
</dbReference>
<comment type="pathway">
    <text evidence="2 14">Cell wall biogenesis; peptidoglycan biosynthesis.</text>
</comment>
<evidence type="ECO:0000256" key="14">
    <source>
        <dbReference type="HAMAP-Rule" id="MF_00046"/>
    </source>
</evidence>
<dbReference type="EMBL" id="FMZA01000004">
    <property type="protein sequence ID" value="SDC20472.1"/>
    <property type="molecule type" value="Genomic_DNA"/>
</dbReference>
<evidence type="ECO:0000313" key="19">
    <source>
        <dbReference type="Proteomes" id="UP000199387"/>
    </source>
</evidence>
<comment type="catalytic activity">
    <reaction evidence="13 14">
        <text>UDP-N-acetyl-alpha-D-muramate + L-alanine + ATP = UDP-N-acetyl-alpha-D-muramoyl-L-alanine + ADP + phosphate + H(+)</text>
        <dbReference type="Rhea" id="RHEA:23372"/>
        <dbReference type="ChEBI" id="CHEBI:15378"/>
        <dbReference type="ChEBI" id="CHEBI:30616"/>
        <dbReference type="ChEBI" id="CHEBI:43474"/>
        <dbReference type="ChEBI" id="CHEBI:57972"/>
        <dbReference type="ChEBI" id="CHEBI:70757"/>
        <dbReference type="ChEBI" id="CHEBI:83898"/>
        <dbReference type="ChEBI" id="CHEBI:456216"/>
        <dbReference type="EC" id="6.3.2.8"/>
    </reaction>
</comment>